<name>A0ABR7JSN9_9FIRM</name>
<sequence>MEKDLISLVKNAGIVGAGGAGFPTHVKLNAKAEYVIVNGAECEPLLRVDQQLMAMESRKILEGLKLIKDHVGAKYAVIALKEKYKKAIKSFEDIIGEYEGISIHKLQNFYPAGDEQIIVYEVTGRIVPEGGIPLNVGAIVSNVETIANIYDAYYNSTPVTEKYVTVTGAVKYPRTLKLPIGLSIEEAINLAGGTYLEEYVVINGGPMMGKITDIKNPITKTTKGLIVLQSDHPLVRSLTKDVNQMIKEAKAACMHCSHCSEVCPRNLIGHSIYPDKMMRLASYSNLCDEKVTPVNAFLCCECRLCEYACVMDLQPWKLHNSLKKTMGANGIKNTCKNQPENVHPFRSYKKYPVNKLINKIGLNLYDVEAPMTDVKVNVKSVAIPLSQHIGAPAIPVVQIGDKVFKGDLLGQVEDNKLGSNIHSSIDGTIKEIRNNIIIIDWGM</sequence>
<keyword evidence="6" id="KW-0408">Iron</keyword>
<feature type="domain" description="4Fe-4S ferredoxin-type" evidence="8">
    <location>
        <begin position="242"/>
        <end position="275"/>
    </location>
</feature>
<evidence type="ECO:0000259" key="8">
    <source>
        <dbReference type="PROSITE" id="PS51379"/>
    </source>
</evidence>
<keyword evidence="1" id="KW-0813">Transport</keyword>
<keyword evidence="7" id="KW-0411">Iron-sulfur</keyword>
<gene>
    <name evidence="9" type="ORF">H8923_14295</name>
</gene>
<dbReference type="SUPFAM" id="SSF46548">
    <property type="entry name" value="alpha-helical ferredoxin"/>
    <property type="match status" value="1"/>
</dbReference>
<dbReference type="InterPro" id="IPR011538">
    <property type="entry name" value="Nuo51_FMN-bd"/>
</dbReference>
<evidence type="ECO:0000256" key="4">
    <source>
        <dbReference type="ARBA" id="ARBA00022737"/>
    </source>
</evidence>
<dbReference type="PANTHER" id="PTHR43034">
    <property type="entry name" value="ION-TRANSLOCATING OXIDOREDUCTASE COMPLEX SUBUNIT C"/>
    <property type="match status" value="1"/>
</dbReference>
<comment type="caution">
    <text evidence="9">The sequence shown here is derived from an EMBL/GenBank/DDBJ whole genome shotgun (WGS) entry which is preliminary data.</text>
</comment>
<dbReference type="InterPro" id="IPR009051">
    <property type="entry name" value="Helical_ferredxn"/>
</dbReference>
<dbReference type="SUPFAM" id="SSF142984">
    <property type="entry name" value="Nqo1 middle domain-like"/>
    <property type="match status" value="1"/>
</dbReference>
<dbReference type="EMBL" id="JACRWE010000008">
    <property type="protein sequence ID" value="MBC5997929.1"/>
    <property type="molecule type" value="Genomic_DNA"/>
</dbReference>
<dbReference type="Pfam" id="PF10531">
    <property type="entry name" value="SLBB"/>
    <property type="match status" value="1"/>
</dbReference>
<evidence type="ECO:0000256" key="2">
    <source>
        <dbReference type="ARBA" id="ARBA00022485"/>
    </source>
</evidence>
<dbReference type="Gene3D" id="1.10.1060.10">
    <property type="entry name" value="Alpha-helical ferredoxin"/>
    <property type="match status" value="1"/>
</dbReference>
<keyword evidence="5" id="KW-0249">Electron transport</keyword>
<dbReference type="PANTHER" id="PTHR43034:SF2">
    <property type="entry name" value="ION-TRANSLOCATING OXIDOREDUCTASE COMPLEX SUBUNIT C"/>
    <property type="match status" value="1"/>
</dbReference>
<dbReference type="Pfam" id="PF13375">
    <property type="entry name" value="RnfC_N"/>
    <property type="match status" value="1"/>
</dbReference>
<proteinExistence type="predicted"/>
<evidence type="ECO:0000313" key="9">
    <source>
        <dbReference type="EMBL" id="MBC5997929.1"/>
    </source>
</evidence>
<evidence type="ECO:0000256" key="1">
    <source>
        <dbReference type="ARBA" id="ARBA00022448"/>
    </source>
</evidence>
<dbReference type="InterPro" id="IPR017896">
    <property type="entry name" value="4Fe4S_Fe-S-bd"/>
</dbReference>
<evidence type="ECO:0000256" key="6">
    <source>
        <dbReference type="ARBA" id="ARBA00023004"/>
    </source>
</evidence>
<dbReference type="Proteomes" id="UP000609849">
    <property type="component" value="Unassembled WGS sequence"/>
</dbReference>
<keyword evidence="4" id="KW-0677">Repeat</keyword>
<evidence type="ECO:0000313" key="10">
    <source>
        <dbReference type="Proteomes" id="UP000609849"/>
    </source>
</evidence>
<dbReference type="PROSITE" id="PS51379">
    <property type="entry name" value="4FE4S_FER_2"/>
    <property type="match status" value="1"/>
</dbReference>
<accession>A0ABR7JSN9</accession>
<keyword evidence="3" id="KW-0479">Metal-binding</keyword>
<keyword evidence="10" id="KW-1185">Reference proteome</keyword>
<dbReference type="RefSeq" id="WP_153972612.1">
    <property type="nucleotide sequence ID" value="NZ_JACRWE010000008.1"/>
</dbReference>
<dbReference type="InterPro" id="IPR019554">
    <property type="entry name" value="Soluble_ligand-bd"/>
</dbReference>
<dbReference type="PIRSF" id="PIRSF036408">
    <property type="entry name" value="PduS_prd"/>
    <property type="match status" value="1"/>
</dbReference>
<evidence type="ECO:0000256" key="5">
    <source>
        <dbReference type="ARBA" id="ARBA00022982"/>
    </source>
</evidence>
<evidence type="ECO:0000256" key="7">
    <source>
        <dbReference type="ARBA" id="ARBA00023014"/>
    </source>
</evidence>
<dbReference type="InterPro" id="IPR026902">
    <property type="entry name" value="RnfC_N"/>
</dbReference>
<dbReference type="SUPFAM" id="SSF51230">
    <property type="entry name" value="Single hybrid motif"/>
    <property type="match status" value="1"/>
</dbReference>
<reference evidence="9 10" key="1">
    <citation type="submission" date="2020-08" db="EMBL/GenBank/DDBJ databases">
        <authorList>
            <person name="Liu C."/>
            <person name="Sun Q."/>
        </authorList>
    </citation>
    <scope>NUCLEOTIDE SEQUENCE [LARGE SCALE GENOMIC DNA]</scope>
    <source>
        <strain evidence="9 10">NSJ-18</strain>
    </source>
</reference>
<dbReference type="InterPro" id="IPR017054">
    <property type="entry name" value="PduS"/>
</dbReference>
<dbReference type="InterPro" id="IPR011053">
    <property type="entry name" value="Single_hybrid_motif"/>
</dbReference>
<evidence type="ECO:0000256" key="3">
    <source>
        <dbReference type="ARBA" id="ARBA00022723"/>
    </source>
</evidence>
<protein>
    <submittedName>
        <fullName evidence="9">SLBB domain-containing protein</fullName>
    </submittedName>
</protein>
<dbReference type="SUPFAM" id="SSF142019">
    <property type="entry name" value="Nqo1 FMN-binding domain-like"/>
    <property type="match status" value="1"/>
</dbReference>
<keyword evidence="2" id="KW-0004">4Fe-4S</keyword>
<dbReference type="PROSITE" id="PS00198">
    <property type="entry name" value="4FE4S_FER_1"/>
    <property type="match status" value="1"/>
</dbReference>
<dbReference type="InterPro" id="IPR037225">
    <property type="entry name" value="Nuo51_FMN-bd_sf"/>
</dbReference>
<organism evidence="9 10">
    <name type="scientific">Romboutsia faecis</name>
    <dbReference type="NCBI Taxonomy" id="2764597"/>
    <lineage>
        <taxon>Bacteria</taxon>
        <taxon>Bacillati</taxon>
        <taxon>Bacillota</taxon>
        <taxon>Clostridia</taxon>
        <taxon>Peptostreptococcales</taxon>
        <taxon>Peptostreptococcaceae</taxon>
        <taxon>Romboutsia</taxon>
    </lineage>
</organism>
<dbReference type="InterPro" id="IPR017900">
    <property type="entry name" value="4Fe4S_Fe_S_CS"/>
</dbReference>
<dbReference type="Pfam" id="PF13534">
    <property type="entry name" value="Fer4_17"/>
    <property type="match status" value="1"/>
</dbReference>
<dbReference type="Pfam" id="PF01512">
    <property type="entry name" value="Complex1_51K"/>
    <property type="match status" value="1"/>
</dbReference>
<dbReference type="InterPro" id="IPR010208">
    <property type="entry name" value="Ion_transpt_RnfC/RsxC"/>
</dbReference>
<dbReference type="Gene3D" id="3.40.50.11540">
    <property type="entry name" value="NADH-ubiquinone oxidoreductase 51kDa subunit"/>
    <property type="match status" value="1"/>
</dbReference>